<evidence type="ECO:0000259" key="1">
    <source>
        <dbReference type="Pfam" id="PF07985"/>
    </source>
</evidence>
<proteinExistence type="predicted"/>
<comment type="caution">
    <text evidence="2">The sequence shown here is derived from an EMBL/GenBank/DDBJ whole genome shotgun (WGS) entry which is preliminary data.</text>
</comment>
<dbReference type="EMBL" id="SRMI01000003">
    <property type="protein sequence ID" value="TVY73913.1"/>
    <property type="molecule type" value="Genomic_DNA"/>
</dbReference>
<reference evidence="2 3" key="1">
    <citation type="journal article" date="2019" name="Microbiol. Resour. Announc.">
        <title>High-quality draft genome sequence of Fusarium oxysporum f. sp. cubense strain 160527, a causal agent of Panama disease.</title>
        <authorList>
            <person name="Asai S."/>
            <person name="Ayukawa Y."/>
            <person name="Gan P."/>
            <person name="Masuda S."/>
            <person name="Komatsu K."/>
            <person name="Shirasu K."/>
            <person name="Arie T."/>
        </authorList>
    </citation>
    <scope>NUCLEOTIDE SEQUENCE [LARGE SCALE GENOMIC DNA]</scope>
    <source>
        <strain evidence="2 3">160527</strain>
    </source>
</reference>
<dbReference type="PANTHER" id="PTHR42080">
    <property type="entry name" value="SRR1 DOMAIN-CONTAINING PROTEIN"/>
    <property type="match status" value="1"/>
</dbReference>
<dbReference type="Pfam" id="PF07985">
    <property type="entry name" value="SRR1"/>
    <property type="match status" value="1"/>
</dbReference>
<feature type="domain" description="SRR1-like" evidence="1">
    <location>
        <begin position="160"/>
        <end position="320"/>
    </location>
</feature>
<name>A0A559LI12_FUSOC</name>
<evidence type="ECO:0000313" key="3">
    <source>
        <dbReference type="Proteomes" id="UP000320707"/>
    </source>
</evidence>
<accession>A0A559LI12</accession>
<gene>
    <name evidence="2" type="ORF">Focb16_v005424</name>
</gene>
<evidence type="ECO:0000313" key="2">
    <source>
        <dbReference type="EMBL" id="TVY73913.1"/>
    </source>
</evidence>
<dbReference type="PANTHER" id="PTHR42080:SF1">
    <property type="entry name" value="SRR1-LIKE DOMAIN-CONTAINING PROTEIN"/>
    <property type="match status" value="1"/>
</dbReference>
<dbReference type="InterPro" id="IPR012942">
    <property type="entry name" value="SRR1-like"/>
</dbReference>
<organism evidence="2 3">
    <name type="scientific">Fusarium oxysporum f. sp. cubense</name>
    <dbReference type="NCBI Taxonomy" id="61366"/>
    <lineage>
        <taxon>Eukaryota</taxon>
        <taxon>Fungi</taxon>
        <taxon>Dikarya</taxon>
        <taxon>Ascomycota</taxon>
        <taxon>Pezizomycotina</taxon>
        <taxon>Sordariomycetes</taxon>
        <taxon>Hypocreomycetidae</taxon>
        <taxon>Hypocreales</taxon>
        <taxon>Nectriaceae</taxon>
        <taxon>Fusarium</taxon>
        <taxon>Fusarium oxysporum species complex</taxon>
    </lineage>
</organism>
<sequence length="354" mass="41026">MMPINDESIPLAPWHGQTPTLLEYGHSPWRESSQIAATFYDRGYKLWTKDDLRDIERQIEQSVNQMVFSVRSINGTLIQIRNLNFEKDNPIWKPFVKYQEYWRLVKTQPDGPPETYLCSYLPEWSNSTVRAFRGIVKDPISIFERNRHIWNGSESCKLLKSCLQQHLTTRQVTKVACFGLGDVCRKPPEWLRRQITSDEDELDASIVSPNMLQHLIAVTIVEVCREHTRSSVELLAQDPDYTRETEDILKQNGFSIVGRHGAGGFAEIDDTTIVFSVFVEAPLKQIIADIARPTMIISTGFEVFNDHEKPWADAESPRTKEMWREYSNSKFPISPPEELLLSKLRDIYLYERKS</sequence>
<dbReference type="AlphaFoldDB" id="A0A559LI12"/>
<dbReference type="Proteomes" id="UP000320707">
    <property type="component" value="Unassembled WGS sequence"/>
</dbReference>
<protein>
    <recommendedName>
        <fullName evidence="1">SRR1-like domain-containing protein</fullName>
    </recommendedName>
</protein>